<dbReference type="InterPro" id="IPR003439">
    <property type="entry name" value="ABC_transporter-like_ATP-bd"/>
</dbReference>
<name>A0ABS3XRT1_9ACTN</name>
<keyword evidence="2" id="KW-0547">Nucleotide-binding</keyword>
<organism evidence="6 7">
    <name type="scientific">Streptomyces smyrnaeus</name>
    <dbReference type="NCBI Taxonomy" id="1387713"/>
    <lineage>
        <taxon>Bacteria</taxon>
        <taxon>Bacillati</taxon>
        <taxon>Actinomycetota</taxon>
        <taxon>Actinomycetes</taxon>
        <taxon>Kitasatosporales</taxon>
        <taxon>Streptomycetaceae</taxon>
        <taxon>Streptomyces</taxon>
    </lineage>
</organism>
<dbReference type="SMART" id="SM00382">
    <property type="entry name" value="AAA"/>
    <property type="match status" value="1"/>
</dbReference>
<dbReference type="GeneID" id="96258310"/>
<feature type="compositionally biased region" description="Polar residues" evidence="4">
    <location>
        <begin position="1"/>
        <end position="10"/>
    </location>
</feature>
<dbReference type="PANTHER" id="PTHR24220">
    <property type="entry name" value="IMPORT ATP-BINDING PROTEIN"/>
    <property type="match status" value="1"/>
</dbReference>
<gene>
    <name evidence="6" type="ORF">JW613_06790</name>
</gene>
<comment type="caution">
    <text evidence="6">The sequence shown here is derived from an EMBL/GenBank/DDBJ whole genome shotgun (WGS) entry which is preliminary data.</text>
</comment>
<dbReference type="InterPro" id="IPR003593">
    <property type="entry name" value="AAA+_ATPase"/>
</dbReference>
<keyword evidence="1" id="KW-0813">Transport</keyword>
<feature type="domain" description="ABC transporter" evidence="5">
    <location>
        <begin position="33"/>
        <end position="270"/>
    </location>
</feature>
<dbReference type="EMBL" id="JAFFZM010000003">
    <property type="protein sequence ID" value="MBO8198008.1"/>
    <property type="molecule type" value="Genomic_DNA"/>
</dbReference>
<proteinExistence type="predicted"/>
<dbReference type="SUPFAM" id="SSF52540">
    <property type="entry name" value="P-loop containing nucleoside triphosphate hydrolases"/>
    <property type="match status" value="1"/>
</dbReference>
<keyword evidence="3 6" id="KW-0067">ATP-binding</keyword>
<dbReference type="PROSITE" id="PS00211">
    <property type="entry name" value="ABC_TRANSPORTER_1"/>
    <property type="match status" value="1"/>
</dbReference>
<dbReference type="InterPro" id="IPR017871">
    <property type="entry name" value="ABC_transporter-like_CS"/>
</dbReference>
<protein>
    <submittedName>
        <fullName evidence="6">ABC transporter ATP-binding protein</fullName>
    </submittedName>
</protein>
<feature type="region of interest" description="Disordered" evidence="4">
    <location>
        <begin position="271"/>
        <end position="294"/>
    </location>
</feature>
<dbReference type="PROSITE" id="PS50893">
    <property type="entry name" value="ABC_TRANSPORTER_2"/>
    <property type="match status" value="1"/>
</dbReference>
<dbReference type="GO" id="GO:0005524">
    <property type="term" value="F:ATP binding"/>
    <property type="evidence" value="ECO:0007669"/>
    <property type="project" value="UniProtKB-KW"/>
</dbReference>
<dbReference type="InterPro" id="IPR017911">
    <property type="entry name" value="MacB-like_ATP-bd"/>
</dbReference>
<accession>A0ABS3XRT1</accession>
<dbReference type="PANTHER" id="PTHR24220:SF685">
    <property type="entry name" value="ABC TRANSPORTER RELATED"/>
    <property type="match status" value="1"/>
</dbReference>
<evidence type="ECO:0000256" key="2">
    <source>
        <dbReference type="ARBA" id="ARBA00022741"/>
    </source>
</evidence>
<reference evidence="6 7" key="1">
    <citation type="submission" date="2021-02" db="EMBL/GenBank/DDBJ databases">
        <title>Streptomyces spirodelae sp. nov., isolated from duckweed.</title>
        <authorList>
            <person name="Saimee Y."/>
            <person name="Duangmal K."/>
        </authorList>
    </citation>
    <scope>NUCLEOTIDE SEQUENCE [LARGE SCALE GENOMIC DNA]</scope>
    <source>
        <strain evidence="6 7">DSM 42105</strain>
    </source>
</reference>
<evidence type="ECO:0000313" key="7">
    <source>
        <dbReference type="Proteomes" id="UP000721954"/>
    </source>
</evidence>
<dbReference type="InterPro" id="IPR027417">
    <property type="entry name" value="P-loop_NTPase"/>
</dbReference>
<evidence type="ECO:0000256" key="3">
    <source>
        <dbReference type="ARBA" id="ARBA00022840"/>
    </source>
</evidence>
<evidence type="ECO:0000256" key="4">
    <source>
        <dbReference type="SAM" id="MobiDB-lite"/>
    </source>
</evidence>
<evidence type="ECO:0000313" key="6">
    <source>
        <dbReference type="EMBL" id="MBO8198008.1"/>
    </source>
</evidence>
<keyword evidence="7" id="KW-1185">Reference proteome</keyword>
<dbReference type="Pfam" id="PF00005">
    <property type="entry name" value="ABC_tran"/>
    <property type="match status" value="1"/>
</dbReference>
<evidence type="ECO:0000256" key="1">
    <source>
        <dbReference type="ARBA" id="ARBA00022448"/>
    </source>
</evidence>
<feature type="region of interest" description="Disordered" evidence="4">
    <location>
        <begin position="1"/>
        <end position="33"/>
    </location>
</feature>
<dbReference type="RefSeq" id="WP_209209791.1">
    <property type="nucleotide sequence ID" value="NZ_JAFFZM010000003.1"/>
</dbReference>
<dbReference type="InterPro" id="IPR015854">
    <property type="entry name" value="ABC_transpr_LolD-like"/>
</dbReference>
<evidence type="ECO:0000259" key="5">
    <source>
        <dbReference type="PROSITE" id="PS50893"/>
    </source>
</evidence>
<dbReference type="Gene3D" id="3.40.50.300">
    <property type="entry name" value="P-loop containing nucleotide triphosphate hydrolases"/>
    <property type="match status" value="1"/>
</dbReference>
<sequence>MTTEQTTPQANEPAAEHLAERPGPPTPAEPTPVELRGVEKRYGEGERAVTALRGVSLRFVRGTMTAVMGPSGSGKSTLLHCAAGMERPTRGSVLVDGVALGDLSEDALTVLRRERIGFVFQSFNLVSALTAAQNVELPLRLAGRRARPGEVVAALERFGLGGRAGHRPSELSGGQQQRVALARAVITRPAVLFADEPTGALDTHTSRGVLRLLRELVDVHEQTIVMVTHDPAAAAYADRVVLLADGLPVSELPGSDGAEAIAARMAGLEESTAGTAGPYPASGSAVEGRGAVRP</sequence>
<dbReference type="CDD" id="cd03255">
    <property type="entry name" value="ABC_MJ0796_LolCDE_FtsE"/>
    <property type="match status" value="1"/>
</dbReference>
<dbReference type="Proteomes" id="UP000721954">
    <property type="component" value="Unassembled WGS sequence"/>
</dbReference>